<sequence>MGVDIKQIEGDIVVVDYIQVNDKIKDAINKNSLEISYKKSNVLRKVSGVKVNSDELRCISKMKYKRV</sequence>
<accession>A0ACA9M871</accession>
<dbReference type="Proteomes" id="UP000789920">
    <property type="component" value="Unassembled WGS sequence"/>
</dbReference>
<protein>
    <submittedName>
        <fullName evidence="1">25791_t:CDS:1</fullName>
    </submittedName>
</protein>
<proteinExistence type="predicted"/>
<name>A0ACA9M871_9GLOM</name>
<evidence type="ECO:0000313" key="2">
    <source>
        <dbReference type="Proteomes" id="UP000789920"/>
    </source>
</evidence>
<reference evidence="1" key="1">
    <citation type="submission" date="2021-06" db="EMBL/GenBank/DDBJ databases">
        <authorList>
            <person name="Kallberg Y."/>
            <person name="Tangrot J."/>
            <person name="Rosling A."/>
        </authorList>
    </citation>
    <scope>NUCLEOTIDE SEQUENCE</scope>
    <source>
        <strain evidence="1">MA461A</strain>
    </source>
</reference>
<evidence type="ECO:0000313" key="1">
    <source>
        <dbReference type="EMBL" id="CAG8572903.1"/>
    </source>
</evidence>
<keyword evidence="2" id="KW-1185">Reference proteome</keyword>
<dbReference type="EMBL" id="CAJVQC010006907">
    <property type="protein sequence ID" value="CAG8572903.1"/>
    <property type="molecule type" value="Genomic_DNA"/>
</dbReference>
<gene>
    <name evidence="1" type="ORF">RPERSI_LOCUS4829</name>
</gene>
<organism evidence="1 2">
    <name type="scientific">Racocetra persica</name>
    <dbReference type="NCBI Taxonomy" id="160502"/>
    <lineage>
        <taxon>Eukaryota</taxon>
        <taxon>Fungi</taxon>
        <taxon>Fungi incertae sedis</taxon>
        <taxon>Mucoromycota</taxon>
        <taxon>Glomeromycotina</taxon>
        <taxon>Glomeromycetes</taxon>
        <taxon>Diversisporales</taxon>
        <taxon>Gigasporaceae</taxon>
        <taxon>Racocetra</taxon>
    </lineage>
</organism>
<comment type="caution">
    <text evidence="1">The sequence shown here is derived from an EMBL/GenBank/DDBJ whole genome shotgun (WGS) entry which is preliminary data.</text>
</comment>